<dbReference type="FunFam" id="3.30.1490.20:FF:000020">
    <property type="entry name" value="Protein lysine acetyltransferase"/>
    <property type="match status" value="1"/>
</dbReference>
<dbReference type="SUPFAM" id="SSF55729">
    <property type="entry name" value="Acyl-CoA N-acyltransferases (Nat)"/>
    <property type="match status" value="1"/>
</dbReference>
<dbReference type="Pfam" id="PF13607">
    <property type="entry name" value="Succ_CoA_lig"/>
    <property type="match status" value="1"/>
</dbReference>
<keyword evidence="2 5" id="KW-0547">Nucleotide-binding</keyword>
<keyword evidence="3 5" id="KW-0067">ATP-binding</keyword>
<dbReference type="Pfam" id="PF13549">
    <property type="entry name" value="ATP-grasp_5"/>
    <property type="match status" value="1"/>
</dbReference>
<dbReference type="Pfam" id="PF00583">
    <property type="entry name" value="Acetyltransf_1"/>
    <property type="match status" value="1"/>
</dbReference>
<keyword evidence="1" id="KW-0436">Ligase</keyword>
<dbReference type="InterPro" id="IPR003781">
    <property type="entry name" value="CoA-bd"/>
</dbReference>
<dbReference type="Pfam" id="PF19045">
    <property type="entry name" value="Ligase_CoA_2"/>
    <property type="match status" value="1"/>
</dbReference>
<dbReference type="InterPro" id="IPR016181">
    <property type="entry name" value="Acyl_CoA_acyltransferase"/>
</dbReference>
<evidence type="ECO:0000256" key="4">
    <source>
        <dbReference type="ARBA" id="ARBA00060888"/>
    </source>
</evidence>
<dbReference type="AlphaFoldDB" id="A0A410FW42"/>
<proteinExistence type="inferred from homology"/>
<dbReference type="InterPro" id="IPR036291">
    <property type="entry name" value="NAD(P)-bd_dom_sf"/>
</dbReference>
<dbReference type="EMBL" id="CP034928">
    <property type="protein sequence ID" value="QAA77307.1"/>
    <property type="molecule type" value="Genomic_DNA"/>
</dbReference>
<dbReference type="KEGG" id="bih:BIP78_1541"/>
<dbReference type="GO" id="GO:0005524">
    <property type="term" value="F:ATP binding"/>
    <property type="evidence" value="ECO:0007669"/>
    <property type="project" value="UniProtKB-UniRule"/>
</dbReference>
<evidence type="ECO:0000313" key="8">
    <source>
        <dbReference type="EMBL" id="QAA77307.1"/>
    </source>
</evidence>
<dbReference type="InterPro" id="IPR011761">
    <property type="entry name" value="ATP-grasp"/>
</dbReference>
<protein>
    <submittedName>
        <fullName evidence="8">Bifunctional acyl-CoA synthetase/GNAT family N-acetyltransferase</fullName>
    </submittedName>
</protein>
<dbReference type="PROSITE" id="PS51186">
    <property type="entry name" value="GNAT"/>
    <property type="match status" value="1"/>
</dbReference>
<dbReference type="GO" id="GO:0016747">
    <property type="term" value="F:acyltransferase activity, transferring groups other than amino-acyl groups"/>
    <property type="evidence" value="ECO:0007669"/>
    <property type="project" value="InterPro"/>
</dbReference>
<evidence type="ECO:0000256" key="1">
    <source>
        <dbReference type="ARBA" id="ARBA00022598"/>
    </source>
</evidence>
<gene>
    <name evidence="8" type="ORF">BIP78_1541</name>
</gene>
<evidence type="ECO:0000256" key="2">
    <source>
        <dbReference type="ARBA" id="ARBA00022741"/>
    </source>
</evidence>
<dbReference type="Gene3D" id="3.40.50.261">
    <property type="entry name" value="Succinyl-CoA synthetase domains"/>
    <property type="match status" value="2"/>
</dbReference>
<keyword evidence="8" id="KW-0808">Transferase</keyword>
<dbReference type="GO" id="GO:0046872">
    <property type="term" value="F:metal ion binding"/>
    <property type="evidence" value="ECO:0007669"/>
    <property type="project" value="InterPro"/>
</dbReference>
<dbReference type="SUPFAM" id="SSF52210">
    <property type="entry name" value="Succinyl-CoA synthetase domains"/>
    <property type="match status" value="2"/>
</dbReference>
<name>A0A410FW42_BIPS1</name>
<dbReference type="Gene3D" id="3.30.1490.20">
    <property type="entry name" value="ATP-grasp fold, A domain"/>
    <property type="match status" value="1"/>
</dbReference>
<comment type="similarity">
    <text evidence="4">In the N-terminal section; belongs to the acetate CoA ligase alpha subunit family.</text>
</comment>
<dbReference type="InterPro" id="IPR051538">
    <property type="entry name" value="Acyl-CoA_Synth/Transferase"/>
</dbReference>
<dbReference type="Gene3D" id="3.40.630.30">
    <property type="match status" value="1"/>
</dbReference>
<dbReference type="SMART" id="SM00881">
    <property type="entry name" value="CoA_binding"/>
    <property type="match status" value="1"/>
</dbReference>
<dbReference type="SUPFAM" id="SSF51735">
    <property type="entry name" value="NAD(P)-binding Rossmann-fold domains"/>
    <property type="match status" value="1"/>
</dbReference>
<feature type="domain" description="N-acetyltransferase" evidence="7">
    <location>
        <begin position="749"/>
        <end position="903"/>
    </location>
</feature>
<evidence type="ECO:0000259" key="6">
    <source>
        <dbReference type="PROSITE" id="PS50975"/>
    </source>
</evidence>
<feature type="domain" description="ATP-grasp" evidence="6">
    <location>
        <begin position="506"/>
        <end position="542"/>
    </location>
</feature>
<dbReference type="SUPFAM" id="SSF56059">
    <property type="entry name" value="Glutathione synthetase ATP-binding domain-like"/>
    <property type="match status" value="1"/>
</dbReference>
<dbReference type="Gene3D" id="3.30.470.20">
    <property type="entry name" value="ATP-grasp fold, B domain"/>
    <property type="match status" value="1"/>
</dbReference>
<dbReference type="PROSITE" id="PS50975">
    <property type="entry name" value="ATP_GRASP"/>
    <property type="match status" value="1"/>
</dbReference>
<dbReference type="CDD" id="cd04301">
    <property type="entry name" value="NAT_SF"/>
    <property type="match status" value="1"/>
</dbReference>
<dbReference type="PANTHER" id="PTHR43334">
    <property type="entry name" value="ACETATE--COA LIGASE [ADP-FORMING]"/>
    <property type="match status" value="1"/>
</dbReference>
<evidence type="ECO:0000256" key="5">
    <source>
        <dbReference type="PROSITE-ProRule" id="PRU00409"/>
    </source>
</evidence>
<reference evidence="9" key="1">
    <citation type="submission" date="2018-12" db="EMBL/GenBank/DDBJ databases">
        <title>Complete genome sequence of an uncultured bacterium of the candidate phylum Bipolaricaulota.</title>
        <authorList>
            <person name="Kadnikov V.V."/>
            <person name="Mardanov A.V."/>
            <person name="Beletsky A.V."/>
            <person name="Frank Y.A."/>
            <person name="Karnachuk O.V."/>
            <person name="Ravin N.V."/>
        </authorList>
    </citation>
    <scope>NUCLEOTIDE SEQUENCE [LARGE SCALE GENOMIC DNA]</scope>
</reference>
<evidence type="ECO:0000259" key="7">
    <source>
        <dbReference type="PROSITE" id="PS51186"/>
    </source>
</evidence>
<dbReference type="GO" id="GO:0043758">
    <property type="term" value="F:acetate-CoA ligase (ADP-forming) activity"/>
    <property type="evidence" value="ECO:0007669"/>
    <property type="project" value="InterPro"/>
</dbReference>
<dbReference type="Proteomes" id="UP000287233">
    <property type="component" value="Chromosome"/>
</dbReference>
<organism evidence="8 9">
    <name type="scientific">Bipolaricaulis sibiricus</name>
    <dbReference type="NCBI Taxonomy" id="2501609"/>
    <lineage>
        <taxon>Bacteria</taxon>
        <taxon>Candidatus Bipolaricaulota</taxon>
        <taxon>Candidatus Bipolaricaulia</taxon>
        <taxon>Candidatus Bipolaricaulales</taxon>
        <taxon>Candidatus Bipolaricaulaceae</taxon>
        <taxon>Candidatus Bipolaricaulis</taxon>
    </lineage>
</organism>
<dbReference type="InterPro" id="IPR016102">
    <property type="entry name" value="Succinyl-CoA_synth-like"/>
</dbReference>
<dbReference type="PANTHER" id="PTHR43334:SF1">
    <property type="entry name" value="3-HYDROXYPROPIONATE--COA LIGASE [ADP-FORMING]"/>
    <property type="match status" value="1"/>
</dbReference>
<dbReference type="InterPro" id="IPR000182">
    <property type="entry name" value="GNAT_dom"/>
</dbReference>
<sequence>MSDNLTEVTPVSIRNLDKIFNPQRVAIIGASSNPGTVGFSVLRNMINAGFNGVVYPVNPKRESVQGIQSYPDVAALPRTPDLAVICTPATTVPGLVRECGTLGVRGLVILSAGFREIGVEGKALEGEVRAAAAEFDGMRIIGPNCLGIIVPRIGMNATFAAGHPPDGNVAFISQSGALCTSILDWAVEEGIGFSYFVSVGNMLDVDFGDLIDYFGEDEKTRSILLYIESVSEARKFMSASRAFARSKPILVYKAGRFAESAKAASSHTGAMAGEDAVYDAAFRRAGMVRVYEIGDLFDSAELLARIRPPAGSRLAILTNAGGPGVMATDALIARRGTLAQLSPETMDKLNAILPKFWSHGNPVDVLGDAPPERYAAALEILLADPNVDAVIAILAPQAVTDPTTTAREVAAIAAKSAKPVLASWMGGRLMREGVELFNRAKVPTYATPDQAVEAFMHLVDYARNLELLYETPREVPVRFALDQATIRKQVAPLLARGGILSEADSKEILAAYGIPVVLPQPAHSADEAVAAARNVGYPVVLKILSPDITHKTDVGGVALGLHSDNEVRAAFERMMTTVRERRPKARIEGVTVQRMIDTSHGFELLVGAKKDPTFGAVLMVGMGGIAAEVYKDTALALPPLNERLTRRRLESLQSWPLIEGYRGKPGANLDLLIETIMRVSYLIADYPEIKELDINPLVASPDEVVAVDARIVVDEEALRNPPRPYAHLAIRPYPEGYTRRATLRNGTKVLLRPIRPEDEPMWHEMLAVSSRESIRFRFRYLFKQSTHQMAIPFCFIDYDREMAIVAEIEEGGRKRIAGVGRLVVGPDPTTAEYAVFVADPWQNQGLGGTLTDYCLEIARGWGVQVVRAETTPDNVRMIAIFQHRGFAIEHRTRDGVVLAQLLHAPRASP</sequence>
<dbReference type="InterPro" id="IPR043938">
    <property type="entry name" value="Ligase_CoA_dom"/>
</dbReference>
<evidence type="ECO:0000256" key="3">
    <source>
        <dbReference type="ARBA" id="ARBA00022840"/>
    </source>
</evidence>
<evidence type="ECO:0000313" key="9">
    <source>
        <dbReference type="Proteomes" id="UP000287233"/>
    </source>
</evidence>
<dbReference type="InterPro" id="IPR032875">
    <property type="entry name" value="Succ_CoA_lig_flav_dom"/>
</dbReference>
<dbReference type="Gene3D" id="3.40.50.720">
    <property type="entry name" value="NAD(P)-binding Rossmann-like Domain"/>
    <property type="match status" value="1"/>
</dbReference>
<dbReference type="Pfam" id="PF13380">
    <property type="entry name" value="CoA_binding_2"/>
    <property type="match status" value="1"/>
</dbReference>
<dbReference type="InterPro" id="IPR013815">
    <property type="entry name" value="ATP_grasp_subdomain_1"/>
</dbReference>
<accession>A0A410FW42</accession>